<keyword evidence="5" id="KW-1185">Reference proteome</keyword>
<dbReference type="Gene3D" id="3.10.490.10">
    <property type="entry name" value="Gamma-glutamyl cyclotransferase-like"/>
    <property type="match status" value="1"/>
</dbReference>
<evidence type="ECO:0000256" key="2">
    <source>
        <dbReference type="PIRSR" id="PIRSR617939-1"/>
    </source>
</evidence>
<evidence type="ECO:0000256" key="1">
    <source>
        <dbReference type="ARBA" id="ARBA00023239"/>
    </source>
</evidence>
<dbReference type="PANTHER" id="PTHR12935:SF0">
    <property type="entry name" value="GAMMA-GLUTAMYLCYCLOTRANSFERASE"/>
    <property type="match status" value="1"/>
</dbReference>
<dbReference type="HOGENOM" id="CLU_048475_6_0_5"/>
<protein>
    <recommendedName>
        <fullName evidence="6">Gamma-glutamylcyclotransferase</fullName>
    </recommendedName>
</protein>
<dbReference type="PANTHER" id="PTHR12935">
    <property type="entry name" value="GAMMA-GLUTAMYLCYCLOTRANSFERASE"/>
    <property type="match status" value="1"/>
</dbReference>
<dbReference type="PATRIC" id="fig|1486262.3.peg.393"/>
<feature type="active site" description="Proton acceptor" evidence="2">
    <location>
        <position position="81"/>
    </location>
</feature>
<dbReference type="RefSeq" id="WP_045679297.1">
    <property type="nucleotide sequence ID" value="NZ_CP010803.1"/>
</dbReference>
<organism evidence="4 5">
    <name type="scientific">Martelella endophytica</name>
    <dbReference type="NCBI Taxonomy" id="1486262"/>
    <lineage>
        <taxon>Bacteria</taxon>
        <taxon>Pseudomonadati</taxon>
        <taxon>Pseudomonadota</taxon>
        <taxon>Alphaproteobacteria</taxon>
        <taxon>Hyphomicrobiales</taxon>
        <taxon>Aurantimonadaceae</taxon>
        <taxon>Martelella</taxon>
    </lineage>
</organism>
<evidence type="ECO:0008006" key="6">
    <source>
        <dbReference type="Google" id="ProtNLM"/>
    </source>
</evidence>
<feature type="binding site" evidence="3">
    <location>
        <begin position="6"/>
        <end position="11"/>
    </location>
    <ligand>
        <name>substrate</name>
    </ligand>
</feature>
<evidence type="ECO:0000256" key="3">
    <source>
        <dbReference type="PIRSR" id="PIRSR617939-2"/>
    </source>
</evidence>
<dbReference type="Pfam" id="PF13772">
    <property type="entry name" value="AIG2_2"/>
    <property type="match status" value="1"/>
</dbReference>
<dbReference type="EMBL" id="CP010803">
    <property type="protein sequence ID" value="AJY44714.1"/>
    <property type="molecule type" value="Genomic_DNA"/>
</dbReference>
<name>A0A0D5LKI9_MAREN</name>
<gene>
    <name evidence="4" type="ORF">TM49_01910</name>
</gene>
<evidence type="ECO:0000313" key="4">
    <source>
        <dbReference type="EMBL" id="AJY44714.1"/>
    </source>
</evidence>
<dbReference type="OrthoDB" id="141582at2"/>
<keyword evidence="1" id="KW-0456">Lyase</keyword>
<proteinExistence type="predicted"/>
<reference evidence="4 5" key="1">
    <citation type="journal article" date="2015" name="Genome Announc.">
        <title>Complete genome sequence of Martelella endophytica YC6887, which has antifungal activity associated with a halophyte.</title>
        <authorList>
            <person name="Khan A."/>
            <person name="Khan H."/>
            <person name="Chung E.J."/>
            <person name="Hossain M.T."/>
            <person name="Chung Y.R."/>
        </authorList>
    </citation>
    <scope>NUCLEOTIDE SEQUENCE [LARGE SCALE GENOMIC DNA]</scope>
    <source>
        <strain evidence="4">YC6887</strain>
    </source>
</reference>
<dbReference type="AlphaFoldDB" id="A0A0D5LKI9"/>
<dbReference type="InterPro" id="IPR013024">
    <property type="entry name" value="GGCT-like"/>
</dbReference>
<sequence length="182" mass="20345">MKTFIYFSYGSNMLTERLEARCPSAIVIGAARLAGYGLRFTKLSDRDMSAKATIAPAVEERVFGVLYEIDLAELADLDRAEGAPKGYRRVELDGFERLSDRARQPAITYVEQPDHHDPKLRPYDWYLALVLAGARQNDLPADYIDGIAAQAFAVDPDPERKTRNEALVLLEKAGFTADGDFR</sequence>
<feature type="binding site" evidence="3">
    <location>
        <position position="126"/>
    </location>
    <ligand>
        <name>substrate</name>
    </ligand>
</feature>
<dbReference type="Proteomes" id="UP000032611">
    <property type="component" value="Chromosome"/>
</dbReference>
<evidence type="ECO:0000313" key="5">
    <source>
        <dbReference type="Proteomes" id="UP000032611"/>
    </source>
</evidence>
<accession>A0A0D5LKI9</accession>
<dbReference type="InterPro" id="IPR036568">
    <property type="entry name" value="GGCT-like_sf"/>
</dbReference>
<dbReference type="GO" id="GO:0003839">
    <property type="term" value="F:gamma-glutamylcyclotransferase activity"/>
    <property type="evidence" value="ECO:0007669"/>
    <property type="project" value="InterPro"/>
</dbReference>
<dbReference type="SUPFAM" id="SSF110857">
    <property type="entry name" value="Gamma-glutamyl cyclotransferase-like"/>
    <property type="match status" value="1"/>
</dbReference>
<dbReference type="InterPro" id="IPR017939">
    <property type="entry name" value="G-Glutamylcylcotransferase"/>
</dbReference>
<dbReference type="STRING" id="1486262.TM49_01910"/>
<dbReference type="KEGG" id="mey:TM49_01910"/>
<dbReference type="CDD" id="cd06661">
    <property type="entry name" value="GGCT_like"/>
    <property type="match status" value="1"/>
</dbReference>